<dbReference type="PANTHER" id="PTHR46558:SF11">
    <property type="entry name" value="HTH-TYPE TRANSCRIPTIONAL REGULATOR XRE"/>
    <property type="match status" value="1"/>
</dbReference>
<dbReference type="PANTHER" id="PTHR46558">
    <property type="entry name" value="TRACRIPTIONAL REGULATORY PROTEIN-RELATED-RELATED"/>
    <property type="match status" value="1"/>
</dbReference>
<reference evidence="3" key="2">
    <citation type="journal article" date="2021" name="PeerJ">
        <title>Extensive microbial diversity within the chicken gut microbiome revealed by metagenomics and culture.</title>
        <authorList>
            <person name="Gilroy R."/>
            <person name="Ravi A."/>
            <person name="Getino M."/>
            <person name="Pursley I."/>
            <person name="Horton D.L."/>
            <person name="Alikhan N.F."/>
            <person name="Baker D."/>
            <person name="Gharbi K."/>
            <person name="Hall N."/>
            <person name="Watson M."/>
            <person name="Adriaenssens E.M."/>
            <person name="Foster-Nyarko E."/>
            <person name="Jarju S."/>
            <person name="Secka A."/>
            <person name="Antonio M."/>
            <person name="Oren A."/>
            <person name="Chaudhuri R.R."/>
            <person name="La Ragione R."/>
            <person name="Hildebrand F."/>
            <person name="Pallen M.J."/>
        </authorList>
    </citation>
    <scope>NUCLEOTIDE SEQUENCE</scope>
    <source>
        <strain evidence="3">1063</strain>
    </source>
</reference>
<feature type="domain" description="HTH cro/C1-type" evidence="2">
    <location>
        <begin position="1"/>
        <end position="46"/>
    </location>
</feature>
<proteinExistence type="predicted"/>
<evidence type="ECO:0000256" key="1">
    <source>
        <dbReference type="ARBA" id="ARBA00023125"/>
    </source>
</evidence>
<dbReference type="GO" id="GO:0003677">
    <property type="term" value="F:DNA binding"/>
    <property type="evidence" value="ECO:0007669"/>
    <property type="project" value="UniProtKB-KW"/>
</dbReference>
<dbReference type="CDD" id="cd00093">
    <property type="entry name" value="HTH_XRE"/>
    <property type="match status" value="2"/>
</dbReference>
<protein>
    <submittedName>
        <fullName evidence="3">Helix-turn-helix transcriptional regulator</fullName>
    </submittedName>
</protein>
<dbReference type="PROSITE" id="PS50943">
    <property type="entry name" value="HTH_CROC1"/>
    <property type="match status" value="2"/>
</dbReference>
<keyword evidence="1" id="KW-0238">DNA-binding</keyword>
<organism evidence="3 4">
    <name type="scientific">Candidatus Limadaptatus stercorigallinarum</name>
    <dbReference type="NCBI Taxonomy" id="2840845"/>
    <lineage>
        <taxon>Bacteria</taxon>
        <taxon>Bacillati</taxon>
        <taxon>Bacillota</taxon>
        <taxon>Clostridia</taxon>
        <taxon>Eubacteriales</taxon>
        <taxon>Candidatus Limadaptatus</taxon>
    </lineage>
</organism>
<dbReference type="Gene3D" id="1.10.260.40">
    <property type="entry name" value="lambda repressor-like DNA-binding domains"/>
    <property type="match status" value="2"/>
</dbReference>
<dbReference type="InterPro" id="IPR010982">
    <property type="entry name" value="Lambda_DNA-bd_dom_sf"/>
</dbReference>
<feature type="domain" description="HTH cro/C1-type" evidence="2">
    <location>
        <begin position="75"/>
        <end position="121"/>
    </location>
</feature>
<dbReference type="SMART" id="SM00530">
    <property type="entry name" value="HTH_XRE"/>
    <property type="match status" value="2"/>
</dbReference>
<evidence type="ECO:0000313" key="3">
    <source>
        <dbReference type="EMBL" id="HIU20931.1"/>
    </source>
</evidence>
<accession>A0A9D1L1V4</accession>
<sequence>MSVNAFCKHAGISVSGLLAVLSGKAEPSPATVMKCADAMNCSADYLLGLSDRREYIPARSPAEFKDRIFPLLKTRGITQYRLACDCGLQQSAISKWKHGKLPKAETLVLLADYLHCSADYLLGRSDLT</sequence>
<comment type="caution">
    <text evidence="3">The sequence shown here is derived from an EMBL/GenBank/DDBJ whole genome shotgun (WGS) entry which is preliminary data.</text>
</comment>
<dbReference type="EMBL" id="DVMN01000029">
    <property type="protein sequence ID" value="HIU20931.1"/>
    <property type="molecule type" value="Genomic_DNA"/>
</dbReference>
<dbReference type="Proteomes" id="UP000824088">
    <property type="component" value="Unassembled WGS sequence"/>
</dbReference>
<name>A0A9D1L1V4_9FIRM</name>
<evidence type="ECO:0000259" key="2">
    <source>
        <dbReference type="PROSITE" id="PS50943"/>
    </source>
</evidence>
<gene>
    <name evidence="3" type="ORF">IAD51_01645</name>
</gene>
<reference evidence="3" key="1">
    <citation type="submission" date="2020-10" db="EMBL/GenBank/DDBJ databases">
        <authorList>
            <person name="Gilroy R."/>
        </authorList>
    </citation>
    <scope>NUCLEOTIDE SEQUENCE</scope>
    <source>
        <strain evidence="3">1063</strain>
    </source>
</reference>
<dbReference type="SUPFAM" id="SSF47413">
    <property type="entry name" value="lambda repressor-like DNA-binding domains"/>
    <property type="match status" value="2"/>
</dbReference>
<dbReference type="Pfam" id="PF01381">
    <property type="entry name" value="HTH_3"/>
    <property type="match status" value="2"/>
</dbReference>
<dbReference type="InterPro" id="IPR001387">
    <property type="entry name" value="Cro/C1-type_HTH"/>
</dbReference>
<evidence type="ECO:0000313" key="4">
    <source>
        <dbReference type="Proteomes" id="UP000824088"/>
    </source>
</evidence>
<dbReference type="AlphaFoldDB" id="A0A9D1L1V4"/>